<protein>
    <submittedName>
        <fullName evidence="4">Disintegrin and metalloproteinase domain-containing protein 2</fullName>
    </submittedName>
</protein>
<evidence type="ECO:0000313" key="4">
    <source>
        <dbReference type="EMBL" id="TFK08946.1"/>
    </source>
</evidence>
<keyword evidence="5" id="KW-1185">Reference proteome</keyword>
<evidence type="ECO:0000259" key="2">
    <source>
        <dbReference type="Pfam" id="PF21047"/>
    </source>
</evidence>
<reference evidence="4 5" key="2">
    <citation type="submission" date="2019-04" db="EMBL/GenBank/DDBJ databases">
        <title>The genome sequence of big-headed turtle.</title>
        <authorList>
            <person name="Gong S."/>
        </authorList>
    </citation>
    <scope>NUCLEOTIDE SEQUENCE [LARGE SCALE GENOMIC DNA]</scope>
    <source>
        <strain evidence="4">DO16091913</strain>
        <tissue evidence="4">Muscle</tissue>
    </source>
</reference>
<dbReference type="PANTHER" id="PTHR23120:SF46">
    <property type="entry name" value="MAESTRO HEAT LIKE REPEAT FAMILY MEMBER 1"/>
    <property type="match status" value="1"/>
</dbReference>
<reference evidence="4 5" key="1">
    <citation type="submission" date="2019-04" db="EMBL/GenBank/DDBJ databases">
        <title>Draft genome of the big-headed turtle Platysternon megacephalum.</title>
        <authorList>
            <person name="Gong S."/>
        </authorList>
    </citation>
    <scope>NUCLEOTIDE SEQUENCE [LARGE SCALE GENOMIC DNA]</scope>
    <source>
        <strain evidence="4">DO16091913</strain>
        <tissue evidence="4">Muscle</tissue>
    </source>
</reference>
<accession>A0A4D9EFV7</accession>
<dbReference type="Proteomes" id="UP000297703">
    <property type="component" value="Unassembled WGS sequence"/>
</dbReference>
<keyword evidence="4" id="KW-0401">Integrin</keyword>
<evidence type="ECO:0000259" key="3">
    <source>
        <dbReference type="Pfam" id="PF23227"/>
    </source>
</evidence>
<evidence type="ECO:0000256" key="1">
    <source>
        <dbReference type="ARBA" id="ARBA00022737"/>
    </source>
</evidence>
<name>A0A4D9EFV7_9SAUR</name>
<dbReference type="AlphaFoldDB" id="A0A4D9EFV7"/>
<dbReference type="InterPro" id="IPR048465">
    <property type="entry name" value="Maestro-like_HEAT"/>
</dbReference>
<feature type="domain" description="Maestro/Maestro-like HEAT-repeats" evidence="3">
    <location>
        <begin position="399"/>
        <end position="505"/>
    </location>
</feature>
<comment type="caution">
    <text evidence="4">The sequence shown here is derived from an EMBL/GenBank/DDBJ whole genome shotgun (WGS) entry which is preliminary data.</text>
</comment>
<organism evidence="4 5">
    <name type="scientific">Platysternon megacephalum</name>
    <name type="common">big-headed turtle</name>
    <dbReference type="NCBI Taxonomy" id="55544"/>
    <lineage>
        <taxon>Eukaryota</taxon>
        <taxon>Metazoa</taxon>
        <taxon>Chordata</taxon>
        <taxon>Craniata</taxon>
        <taxon>Vertebrata</taxon>
        <taxon>Euteleostomi</taxon>
        <taxon>Archelosauria</taxon>
        <taxon>Testudinata</taxon>
        <taxon>Testudines</taxon>
        <taxon>Cryptodira</taxon>
        <taxon>Durocryptodira</taxon>
        <taxon>Testudinoidea</taxon>
        <taxon>Platysternidae</taxon>
        <taxon>Platysternon</taxon>
    </lineage>
</organism>
<feature type="domain" description="Maestro-like HEAT-repeats" evidence="2">
    <location>
        <begin position="54"/>
        <end position="201"/>
    </location>
</feature>
<dbReference type="GO" id="GO:0007229">
    <property type="term" value="P:integrin-mediated signaling pathway"/>
    <property type="evidence" value="ECO:0007669"/>
    <property type="project" value="UniProtKB-KW"/>
</dbReference>
<dbReference type="SUPFAM" id="SSF48371">
    <property type="entry name" value="ARM repeat"/>
    <property type="match status" value="1"/>
</dbReference>
<dbReference type="EMBL" id="QXTE01000060">
    <property type="protein sequence ID" value="TFK08946.1"/>
    <property type="molecule type" value="Genomic_DNA"/>
</dbReference>
<proteinExistence type="predicted"/>
<dbReference type="GO" id="GO:0005737">
    <property type="term" value="C:cytoplasm"/>
    <property type="evidence" value="ECO:0007669"/>
    <property type="project" value="TreeGrafter"/>
</dbReference>
<sequence>MWQHYFLSPHSLQQLPWEGLDLVLQTFLEQHLTPTTLLRLFLHLQPWICSPRAQERSRALKASARLFMFYHFKAITEDLKPMAEQGYAAGLLTSQAFDVQEATRYWASQALYWLFMPCKAIVHTKTGAVATVLSKTQKDASCRESPAHVAMLIAKHLPSRDLVPFTFTLLVGLLEKGECADQLAGIMEVVLRENQSELQGQWTQIDVEDGNASRVLKSHSGAEAAQACCHQGRTTCGLWELVGALGQADTLEGLEDDLFTSCFLAIACSRARRLLGAEQDLPSDASPRSMAVQAQARVLHLRGSQPAVELMDQEQGWAMVIHPKQALKSIPWLLLPSLQASQEGECMACTVLLAEFLSSPLLIENEPKAMRKQVVKAKLQRTEDSTVHIRGRALHGLRNAILGSFVCAVCECCDPRTVLEAMEGVCCMLQDPKAPLKAHVAVPLALQARMFFEDKNTGLRRASMELFGHLSKFVCKKSSLFRAEVEKSMRTLLIHLQDRDPQLAQVSAAEGS</sequence>
<dbReference type="PANTHER" id="PTHR23120">
    <property type="entry name" value="MAESTRO-RELATED HEAT DOMAIN-CONTAINING"/>
    <property type="match status" value="1"/>
</dbReference>
<dbReference type="InterPro" id="IPR016024">
    <property type="entry name" value="ARM-type_fold"/>
</dbReference>
<evidence type="ECO:0000313" key="5">
    <source>
        <dbReference type="Proteomes" id="UP000297703"/>
    </source>
</evidence>
<keyword evidence="1" id="KW-0677">Repeat</keyword>
<dbReference type="Pfam" id="PF21047">
    <property type="entry name" value="HEAT_Maestro"/>
    <property type="match status" value="1"/>
</dbReference>
<dbReference type="OrthoDB" id="1884734at2759"/>
<gene>
    <name evidence="4" type="ORF">DR999_PMT08057</name>
</gene>
<dbReference type="InterPro" id="IPR055406">
    <property type="entry name" value="HEAT_Maestro"/>
</dbReference>
<dbReference type="Pfam" id="PF23227">
    <property type="entry name" value="HEAT_MROH2B_C"/>
    <property type="match status" value="1"/>
</dbReference>
<dbReference type="InterPro" id="IPR045206">
    <property type="entry name" value="Maestro_heat-like_prot"/>
</dbReference>